<evidence type="ECO:0000256" key="3">
    <source>
        <dbReference type="SAM" id="SignalP"/>
    </source>
</evidence>
<accession>A0ABS8ARZ3</accession>
<sequence>MRIALITNVLVLLCLSGQQVQAQSGRDPEDTSTGQLLVQQLSNESGNATEATLLTNQATLQQQGSLNQASIDQHMIGVGRGNAAIISQNGMGNAAAILQNGAGGRVTITQSGANNVAASEVNGYNTESDITQRGNGNRVDQQLNVDERRYSVEQMGNNNNLIQRETGSTTPGYEVTMKGNGIKIIIEQGRVATQP</sequence>
<evidence type="ECO:0000313" key="5">
    <source>
        <dbReference type="Proteomes" id="UP001165296"/>
    </source>
</evidence>
<comment type="caution">
    <text evidence="4">The sequence shown here is derived from an EMBL/GenBank/DDBJ whole genome shotgun (WGS) entry which is preliminary data.</text>
</comment>
<dbReference type="Pfam" id="PF07012">
    <property type="entry name" value="Curlin_rpt"/>
    <property type="match status" value="1"/>
</dbReference>
<evidence type="ECO:0000313" key="4">
    <source>
        <dbReference type="EMBL" id="MCB2408987.1"/>
    </source>
</evidence>
<evidence type="ECO:0008006" key="6">
    <source>
        <dbReference type="Google" id="ProtNLM"/>
    </source>
</evidence>
<dbReference type="InterPro" id="IPR009742">
    <property type="entry name" value="Curlin_rpt"/>
</dbReference>
<dbReference type="Proteomes" id="UP001165296">
    <property type="component" value="Unassembled WGS sequence"/>
</dbReference>
<feature type="signal peptide" evidence="3">
    <location>
        <begin position="1"/>
        <end position="22"/>
    </location>
</feature>
<dbReference type="EMBL" id="JAJADR010000003">
    <property type="protein sequence ID" value="MCB2408987.1"/>
    <property type="molecule type" value="Genomic_DNA"/>
</dbReference>
<protein>
    <recommendedName>
        <fullName evidence="6">Curlin</fullName>
    </recommendedName>
</protein>
<reference evidence="4" key="1">
    <citation type="submission" date="2021-10" db="EMBL/GenBank/DDBJ databases">
        <authorList>
            <person name="Dean J.D."/>
            <person name="Kim M.K."/>
            <person name="Newey C.N."/>
            <person name="Stoker T.S."/>
            <person name="Thompson D.W."/>
            <person name="Grose J.H."/>
        </authorList>
    </citation>
    <scope>NUCLEOTIDE SEQUENCE</scope>
    <source>
        <strain evidence="4">BT178</strain>
    </source>
</reference>
<gene>
    <name evidence="4" type="ORF">LGH74_13440</name>
</gene>
<organism evidence="4 5">
    <name type="scientific">Hymenobacter lucidus</name>
    <dbReference type="NCBI Taxonomy" id="2880930"/>
    <lineage>
        <taxon>Bacteria</taxon>
        <taxon>Pseudomonadati</taxon>
        <taxon>Bacteroidota</taxon>
        <taxon>Cytophagia</taxon>
        <taxon>Cytophagales</taxon>
        <taxon>Hymenobacteraceae</taxon>
        <taxon>Hymenobacter</taxon>
    </lineage>
</organism>
<evidence type="ECO:0000256" key="1">
    <source>
        <dbReference type="ARBA" id="ARBA00009766"/>
    </source>
</evidence>
<evidence type="ECO:0000256" key="2">
    <source>
        <dbReference type="ARBA" id="ARBA00022729"/>
    </source>
</evidence>
<proteinExistence type="inferred from homology"/>
<keyword evidence="5" id="KW-1185">Reference proteome</keyword>
<comment type="similarity">
    <text evidence="1">Belongs to the CsgA/CsgB family.</text>
</comment>
<feature type="chain" id="PRO_5046033342" description="Curlin" evidence="3">
    <location>
        <begin position="23"/>
        <end position="195"/>
    </location>
</feature>
<name>A0ABS8ARZ3_9BACT</name>
<keyword evidence="2 3" id="KW-0732">Signal</keyword>
<dbReference type="RefSeq" id="WP_226176476.1">
    <property type="nucleotide sequence ID" value="NZ_JAJADR010000003.1"/>
</dbReference>